<protein>
    <submittedName>
        <fullName evidence="2">Uncharacterized protein</fullName>
    </submittedName>
</protein>
<dbReference type="Proteomes" id="UP000054477">
    <property type="component" value="Unassembled WGS sequence"/>
</dbReference>
<dbReference type="AlphaFoldDB" id="A0A0C9YMR5"/>
<reference evidence="3" key="2">
    <citation type="submission" date="2015-01" db="EMBL/GenBank/DDBJ databases">
        <title>Evolutionary Origins and Diversification of the Mycorrhizal Mutualists.</title>
        <authorList>
            <consortium name="DOE Joint Genome Institute"/>
            <consortium name="Mycorrhizal Genomics Consortium"/>
            <person name="Kohler A."/>
            <person name="Kuo A."/>
            <person name="Nagy L.G."/>
            <person name="Floudas D."/>
            <person name="Copeland A."/>
            <person name="Barry K.W."/>
            <person name="Cichocki N."/>
            <person name="Veneault-Fourrey C."/>
            <person name="LaButti K."/>
            <person name="Lindquist E.A."/>
            <person name="Lipzen A."/>
            <person name="Lundell T."/>
            <person name="Morin E."/>
            <person name="Murat C."/>
            <person name="Riley R."/>
            <person name="Ohm R."/>
            <person name="Sun H."/>
            <person name="Tunlid A."/>
            <person name="Henrissat B."/>
            <person name="Grigoriev I.V."/>
            <person name="Hibbett D.S."/>
            <person name="Martin F."/>
        </authorList>
    </citation>
    <scope>NUCLEOTIDE SEQUENCE [LARGE SCALE GENOMIC DNA]</scope>
    <source>
        <strain evidence="3">LaAM-08-1</strain>
    </source>
</reference>
<reference evidence="2 3" key="1">
    <citation type="submission" date="2014-04" db="EMBL/GenBank/DDBJ databases">
        <authorList>
            <consortium name="DOE Joint Genome Institute"/>
            <person name="Kuo A."/>
            <person name="Kohler A."/>
            <person name="Nagy L.G."/>
            <person name="Floudas D."/>
            <person name="Copeland A."/>
            <person name="Barry K.W."/>
            <person name="Cichocki N."/>
            <person name="Veneault-Fourrey C."/>
            <person name="LaButti K."/>
            <person name="Lindquist E.A."/>
            <person name="Lipzen A."/>
            <person name="Lundell T."/>
            <person name="Morin E."/>
            <person name="Murat C."/>
            <person name="Sun H."/>
            <person name="Tunlid A."/>
            <person name="Henrissat B."/>
            <person name="Grigoriev I.V."/>
            <person name="Hibbett D.S."/>
            <person name="Martin F."/>
            <person name="Nordberg H.P."/>
            <person name="Cantor M.N."/>
            <person name="Hua S.X."/>
        </authorList>
    </citation>
    <scope>NUCLEOTIDE SEQUENCE [LARGE SCALE GENOMIC DNA]</scope>
    <source>
        <strain evidence="2 3">LaAM-08-1</strain>
    </source>
</reference>
<feature type="region of interest" description="Disordered" evidence="1">
    <location>
        <begin position="163"/>
        <end position="187"/>
    </location>
</feature>
<feature type="region of interest" description="Disordered" evidence="1">
    <location>
        <begin position="22"/>
        <end position="41"/>
    </location>
</feature>
<evidence type="ECO:0000313" key="2">
    <source>
        <dbReference type="EMBL" id="KIK09288.1"/>
    </source>
</evidence>
<organism evidence="2 3">
    <name type="scientific">Laccaria amethystina LaAM-08-1</name>
    <dbReference type="NCBI Taxonomy" id="1095629"/>
    <lineage>
        <taxon>Eukaryota</taxon>
        <taxon>Fungi</taxon>
        <taxon>Dikarya</taxon>
        <taxon>Basidiomycota</taxon>
        <taxon>Agaricomycotina</taxon>
        <taxon>Agaricomycetes</taxon>
        <taxon>Agaricomycetidae</taxon>
        <taxon>Agaricales</taxon>
        <taxon>Agaricineae</taxon>
        <taxon>Hydnangiaceae</taxon>
        <taxon>Laccaria</taxon>
    </lineage>
</organism>
<name>A0A0C9YMR5_9AGAR</name>
<gene>
    <name evidence="2" type="ORF">K443DRAFT_945</name>
</gene>
<dbReference type="EMBL" id="KN838539">
    <property type="protein sequence ID" value="KIK09288.1"/>
    <property type="molecule type" value="Genomic_DNA"/>
</dbReference>
<proteinExistence type="predicted"/>
<dbReference type="Pfam" id="PF14441">
    <property type="entry name" value="OTT_1508_deam"/>
    <property type="match status" value="1"/>
</dbReference>
<keyword evidence="3" id="KW-1185">Reference proteome</keyword>
<dbReference type="InterPro" id="IPR027796">
    <property type="entry name" value="OTT_1508_deam-like"/>
</dbReference>
<dbReference type="OrthoDB" id="3070940at2759"/>
<accession>A0A0C9YMR5</accession>
<evidence type="ECO:0000256" key="1">
    <source>
        <dbReference type="SAM" id="MobiDB-lite"/>
    </source>
</evidence>
<dbReference type="HOGENOM" id="CLU_019839_0_0_1"/>
<evidence type="ECO:0000313" key="3">
    <source>
        <dbReference type="Proteomes" id="UP000054477"/>
    </source>
</evidence>
<feature type="compositionally biased region" description="Basic and acidic residues" evidence="1">
    <location>
        <begin position="173"/>
        <end position="187"/>
    </location>
</feature>
<sequence length="792" mass="88306">MSMAPKIIDILNVFFPSQGPRNESLSGLQNSSGTNLVPNDTASTPNVPVNILALRTITTMLAQLPRSIPFEAIDNLETLTMNPDSRLQIKITDAFAHLAVGEHSVAALTTNYGSPVSTKLSLVACADNPTIGENLCIGSRPTGLIAKMKVWYLMFTRNFRRDEEESSSGTPHPKIEPPSEPKDRGGRDAFTYMKDLLLIRWIKPSLSTHLWILSNVLSDNTLKGGNQIEPGLSEWLSRYTVAVFREKMKRRFNLSMPYIESLKQVKDIPRMSEPMPQPRDPRGLGEVRSDQNFLQDFVMLYVGRLGLDTTITNLKEMAKEMPTDGRPSNDDFQLYTNETRSEFHLLLLELLDRFGKALEELCCLDIDNPGNAEKFKKIVGNVHRNGYALLRLSRGRAFQMHLENIKTLLEDPRRSESGTSFEGHDEEHDEELEAIQAVLPPKGSGGVGKSLSESYVAWLRLMVSRFDAVDILVPYVTSKQFPYNTISIDILLPPPTDSGLLPWSELFRDHKFLPEVGPIGRLSITTNEEILAFLNVGISTAELRKQVSKLLKWWDATSASEYPKKSQLLSQLAVSTDETVKNDAKAILAKFTKWVNLDASDKKRVDIGGEITDAIKALRDGLGELSDSDHFFLNLNNKTFKGTLHCEACLATLLPTFTQGIPPDDSKYKEIEILPRMQGFGRVIGVSKRCCPVCAIFLATLMKGREEKFLVRGNHGQVSACTLPIWTPSNIVDSMNNTFGLMLRQDLVTFMDQGKISFRNRCKSSGSDTLSIDTSQGSIGEVSRQALSDTLD</sequence>